<comment type="caution">
    <text evidence="2">The sequence shown here is derived from an EMBL/GenBank/DDBJ whole genome shotgun (WGS) entry which is preliminary data.</text>
</comment>
<dbReference type="PROSITE" id="PS51186">
    <property type="entry name" value="GNAT"/>
    <property type="match status" value="1"/>
</dbReference>
<dbReference type="Proteomes" id="UP000562492">
    <property type="component" value="Unassembled WGS sequence"/>
</dbReference>
<dbReference type="InterPro" id="IPR051908">
    <property type="entry name" value="Ribosomal_N-acetyltransferase"/>
</dbReference>
<protein>
    <submittedName>
        <fullName evidence="2">RimJ/RimL family protein N-acetyltransferase</fullName>
    </submittedName>
</protein>
<organism evidence="2 3">
    <name type="scientific">Comamonas odontotermitis</name>
    <dbReference type="NCBI Taxonomy" id="379895"/>
    <lineage>
        <taxon>Bacteria</taxon>
        <taxon>Pseudomonadati</taxon>
        <taxon>Pseudomonadota</taxon>
        <taxon>Betaproteobacteria</taxon>
        <taxon>Burkholderiales</taxon>
        <taxon>Comamonadaceae</taxon>
        <taxon>Comamonas</taxon>
    </lineage>
</organism>
<evidence type="ECO:0000259" key="1">
    <source>
        <dbReference type="PROSITE" id="PS51186"/>
    </source>
</evidence>
<sequence length="237" mass="26445">MTDRTNAFGQAIGCDLPSWAPRELPAPVTLEGRFCRLEPINADRHAAQLHVAFSSAPDARLWTYMTIGPFADAQAYHDYLQSVEASTDPRHYAVIDRASGEAVGTLALMRIDPKNGVIEVGSVTFSPLLQQTPISTEAQYLLMAYVFDQLGYRRYEWKCDHFNAPSRKTAQRLGFSFEGIFRQAVVYKGRSRDTAWFAIIDSDWPKIAAAFQAWLAPGNFDAAGHQKRALADLRTQG</sequence>
<proteinExistence type="predicted"/>
<feature type="domain" description="N-acetyltransferase" evidence="1">
    <location>
        <begin position="49"/>
        <end position="193"/>
    </location>
</feature>
<keyword evidence="3" id="KW-1185">Reference proteome</keyword>
<reference evidence="2 3" key="1">
    <citation type="submission" date="2020-08" db="EMBL/GenBank/DDBJ databases">
        <title>Functional genomics of gut bacteria from endangered species of beetles.</title>
        <authorList>
            <person name="Carlos-Shanley C."/>
        </authorList>
    </citation>
    <scope>NUCLEOTIDE SEQUENCE [LARGE SCALE GENOMIC DNA]</scope>
    <source>
        <strain evidence="2 3">S00124</strain>
    </source>
</reference>
<dbReference type="PANTHER" id="PTHR43441">
    <property type="entry name" value="RIBOSOMAL-PROTEIN-SERINE ACETYLTRANSFERASE"/>
    <property type="match status" value="1"/>
</dbReference>
<evidence type="ECO:0000313" key="3">
    <source>
        <dbReference type="Proteomes" id="UP000562492"/>
    </source>
</evidence>
<dbReference type="PANTHER" id="PTHR43441:SF2">
    <property type="entry name" value="FAMILY ACETYLTRANSFERASE, PUTATIVE (AFU_ORTHOLOGUE AFUA_7G00850)-RELATED"/>
    <property type="match status" value="1"/>
</dbReference>
<dbReference type="SUPFAM" id="SSF55729">
    <property type="entry name" value="Acyl-CoA N-acyltransferases (Nat)"/>
    <property type="match status" value="1"/>
</dbReference>
<dbReference type="Gene3D" id="3.40.630.30">
    <property type="match status" value="1"/>
</dbReference>
<dbReference type="Pfam" id="PF13302">
    <property type="entry name" value="Acetyltransf_3"/>
    <property type="match status" value="1"/>
</dbReference>
<evidence type="ECO:0000313" key="2">
    <source>
        <dbReference type="EMBL" id="MBB6578879.1"/>
    </source>
</evidence>
<dbReference type="InterPro" id="IPR016181">
    <property type="entry name" value="Acyl_CoA_acyltransferase"/>
</dbReference>
<gene>
    <name evidence="2" type="ORF">HNP33_002984</name>
</gene>
<name>A0ABR6RI83_9BURK</name>
<dbReference type="EMBL" id="JACHKZ010000020">
    <property type="protein sequence ID" value="MBB6578879.1"/>
    <property type="molecule type" value="Genomic_DNA"/>
</dbReference>
<accession>A0ABR6RI83</accession>
<dbReference type="InterPro" id="IPR000182">
    <property type="entry name" value="GNAT_dom"/>
</dbReference>